<dbReference type="Proteomes" id="UP001600064">
    <property type="component" value="Unassembled WGS sequence"/>
</dbReference>
<protein>
    <recommendedName>
        <fullName evidence="3">Zn(2)-C6 fungal-type domain-containing protein</fullName>
    </recommendedName>
</protein>
<dbReference type="GeneID" id="98128513"/>
<feature type="region of interest" description="Disordered" evidence="2">
    <location>
        <begin position="69"/>
        <end position="94"/>
    </location>
</feature>
<dbReference type="InterPro" id="IPR036864">
    <property type="entry name" value="Zn2-C6_fun-type_DNA-bd_sf"/>
</dbReference>
<organism evidence="4 5">
    <name type="scientific">Remersonia thermophila</name>
    <dbReference type="NCBI Taxonomy" id="72144"/>
    <lineage>
        <taxon>Eukaryota</taxon>
        <taxon>Fungi</taxon>
        <taxon>Dikarya</taxon>
        <taxon>Ascomycota</taxon>
        <taxon>Pezizomycotina</taxon>
        <taxon>Sordariomycetes</taxon>
        <taxon>Sordariomycetidae</taxon>
        <taxon>Sordariales</taxon>
        <taxon>Sordariales incertae sedis</taxon>
        <taxon>Remersonia</taxon>
    </lineage>
</organism>
<evidence type="ECO:0000259" key="3">
    <source>
        <dbReference type="PROSITE" id="PS50048"/>
    </source>
</evidence>
<dbReference type="Gene3D" id="4.10.240.10">
    <property type="entry name" value="Zn(2)-C6 fungal-type DNA-binding domain"/>
    <property type="match status" value="1"/>
</dbReference>
<gene>
    <name evidence="4" type="ORF">VTJ83DRAFT_7086</name>
</gene>
<dbReference type="PROSITE" id="PS50048">
    <property type="entry name" value="ZN2_CY6_FUNGAL_2"/>
    <property type="match status" value="1"/>
</dbReference>
<sequence>MVGVPGRSRACLTCRARRKGCTRERPSCAQCLNAGLPCGGYDAPRVFVVSTPQNRRSGYSVSVSASAAGRSAPARPTSGRASAPGAPSSVSPSSGLTALRPAALALSNHHLLTQPATEQRCFDLFWEAYFPAGAPLPAFVVRSYTCTWTETARRLHGQDDALRYALWANCLLAMASGRTGGRQPLLGAGVEWMAREGHGMYGRALACFRSSLGSPRGVKKEAALATVKLLGLFEALSEHEEGLFGQAQRWRQHHFGELALLLSRRPEAHTSGDAHYVFTDERAEMALSALLTRKHLPLEAPEWKSVPWREIPRDLKDVLIDPLVEVPGLVEKYDKFTLCTDASDREALRCQVLERCHRVDGLLCGWLNAVRALTTHASPSDCLKCCEDQPVVHVARVVGMSFFYTCGMVLYSIFQAVEVSQDRLPAHANPGPYASRLADAISILLQPRSGLYGRQSAALPLAVALEYAKMVHPSDPERSRRLMERFQDLDAKLTRGLAGGAG</sequence>
<dbReference type="SUPFAM" id="SSF57701">
    <property type="entry name" value="Zn2/Cys6 DNA-binding domain"/>
    <property type="match status" value="1"/>
</dbReference>
<keyword evidence="5" id="KW-1185">Reference proteome</keyword>
<evidence type="ECO:0000313" key="4">
    <source>
        <dbReference type="EMBL" id="KAL2264576.1"/>
    </source>
</evidence>
<dbReference type="PANTHER" id="PTHR38111:SF11">
    <property type="entry name" value="TRANSCRIPTION FACTOR DOMAIN-CONTAINING PROTEIN-RELATED"/>
    <property type="match status" value="1"/>
</dbReference>
<accession>A0ABR4D403</accession>
<evidence type="ECO:0000256" key="1">
    <source>
        <dbReference type="ARBA" id="ARBA00023242"/>
    </source>
</evidence>
<dbReference type="InterPro" id="IPR001138">
    <property type="entry name" value="Zn2Cys6_DnaBD"/>
</dbReference>
<dbReference type="EMBL" id="JAZGUE010000007">
    <property type="protein sequence ID" value="KAL2264576.1"/>
    <property type="molecule type" value="Genomic_DNA"/>
</dbReference>
<dbReference type="Pfam" id="PF00172">
    <property type="entry name" value="Zn_clus"/>
    <property type="match status" value="1"/>
</dbReference>
<dbReference type="RefSeq" id="XP_070863303.1">
    <property type="nucleotide sequence ID" value="XM_071013869.1"/>
</dbReference>
<name>A0ABR4D403_9PEZI</name>
<proteinExistence type="predicted"/>
<feature type="domain" description="Zn(2)-C6 fungal-type" evidence="3">
    <location>
        <begin position="10"/>
        <end position="38"/>
    </location>
</feature>
<dbReference type="PANTHER" id="PTHR38111">
    <property type="entry name" value="ZN(2)-C6 FUNGAL-TYPE DOMAIN-CONTAINING PROTEIN-RELATED"/>
    <property type="match status" value="1"/>
</dbReference>
<comment type="caution">
    <text evidence="4">The sequence shown here is derived from an EMBL/GenBank/DDBJ whole genome shotgun (WGS) entry which is preliminary data.</text>
</comment>
<evidence type="ECO:0000256" key="2">
    <source>
        <dbReference type="SAM" id="MobiDB-lite"/>
    </source>
</evidence>
<keyword evidence="1" id="KW-0539">Nucleus</keyword>
<dbReference type="CDD" id="cd00067">
    <property type="entry name" value="GAL4"/>
    <property type="match status" value="1"/>
</dbReference>
<dbReference type="InterPro" id="IPR053178">
    <property type="entry name" value="Osmoadaptation_assoc"/>
</dbReference>
<evidence type="ECO:0000313" key="5">
    <source>
        <dbReference type="Proteomes" id="UP001600064"/>
    </source>
</evidence>
<dbReference type="PROSITE" id="PS00463">
    <property type="entry name" value="ZN2_CY6_FUNGAL_1"/>
    <property type="match status" value="1"/>
</dbReference>
<dbReference type="SMART" id="SM00066">
    <property type="entry name" value="GAL4"/>
    <property type="match status" value="1"/>
</dbReference>
<reference evidence="4 5" key="1">
    <citation type="journal article" date="2024" name="Commun. Biol.">
        <title>Comparative genomic analysis of thermophilic fungi reveals convergent evolutionary adaptations and gene losses.</title>
        <authorList>
            <person name="Steindorff A.S."/>
            <person name="Aguilar-Pontes M.V."/>
            <person name="Robinson A.J."/>
            <person name="Andreopoulos B."/>
            <person name="LaButti K."/>
            <person name="Kuo A."/>
            <person name="Mondo S."/>
            <person name="Riley R."/>
            <person name="Otillar R."/>
            <person name="Haridas S."/>
            <person name="Lipzen A."/>
            <person name="Grimwood J."/>
            <person name="Schmutz J."/>
            <person name="Clum A."/>
            <person name="Reid I.D."/>
            <person name="Moisan M.C."/>
            <person name="Butler G."/>
            <person name="Nguyen T.T.M."/>
            <person name="Dewar K."/>
            <person name="Conant G."/>
            <person name="Drula E."/>
            <person name="Henrissat B."/>
            <person name="Hansel C."/>
            <person name="Singer S."/>
            <person name="Hutchinson M.I."/>
            <person name="de Vries R.P."/>
            <person name="Natvig D.O."/>
            <person name="Powell A.J."/>
            <person name="Tsang A."/>
            <person name="Grigoriev I.V."/>
        </authorList>
    </citation>
    <scope>NUCLEOTIDE SEQUENCE [LARGE SCALE GENOMIC DNA]</scope>
    <source>
        <strain evidence="4 5">ATCC 22073</strain>
    </source>
</reference>